<gene>
    <name evidence="4" type="ORF">JY572_35020</name>
</gene>
<name>A0ABX7NJG5_9BACT</name>
<feature type="compositionally biased region" description="Low complexity" evidence="3">
    <location>
        <begin position="291"/>
        <end position="306"/>
    </location>
</feature>
<feature type="region of interest" description="Disordered" evidence="3">
    <location>
        <begin position="462"/>
        <end position="508"/>
    </location>
</feature>
<feature type="compositionally biased region" description="Low complexity" evidence="3">
    <location>
        <begin position="257"/>
        <end position="266"/>
    </location>
</feature>
<dbReference type="InterPro" id="IPR013126">
    <property type="entry name" value="Hsp_70_fam"/>
</dbReference>
<feature type="region of interest" description="Disordered" evidence="3">
    <location>
        <begin position="22"/>
        <end position="328"/>
    </location>
</feature>
<dbReference type="Gene3D" id="2.60.34.10">
    <property type="entry name" value="Substrate Binding Domain Of DNAk, Chain A, domain 1"/>
    <property type="match status" value="1"/>
</dbReference>
<feature type="compositionally biased region" description="Low complexity" evidence="3">
    <location>
        <begin position="80"/>
        <end position="105"/>
    </location>
</feature>
<dbReference type="Gene3D" id="3.90.640.10">
    <property type="entry name" value="Actin, Chain A, domain 4"/>
    <property type="match status" value="1"/>
</dbReference>
<dbReference type="PANTHER" id="PTHR45639">
    <property type="entry name" value="HSC70CB, ISOFORM G-RELATED"/>
    <property type="match status" value="1"/>
</dbReference>
<organism evidence="4 5">
    <name type="scientific">Myxococcus landrumensis</name>
    <dbReference type="NCBI Taxonomy" id="2813577"/>
    <lineage>
        <taxon>Bacteria</taxon>
        <taxon>Pseudomonadati</taxon>
        <taxon>Myxococcota</taxon>
        <taxon>Myxococcia</taxon>
        <taxon>Myxococcales</taxon>
        <taxon>Cystobacterineae</taxon>
        <taxon>Myxococcaceae</taxon>
        <taxon>Myxococcus</taxon>
    </lineage>
</organism>
<evidence type="ECO:0000256" key="2">
    <source>
        <dbReference type="ARBA" id="ARBA00022840"/>
    </source>
</evidence>
<evidence type="ECO:0000313" key="5">
    <source>
        <dbReference type="Proteomes" id="UP000663090"/>
    </source>
</evidence>
<feature type="compositionally biased region" description="Low complexity" evidence="3">
    <location>
        <begin position="202"/>
        <end position="235"/>
    </location>
</feature>
<dbReference type="InterPro" id="IPR043129">
    <property type="entry name" value="ATPase_NBD"/>
</dbReference>
<keyword evidence="5" id="KW-1185">Reference proteome</keyword>
<keyword evidence="2" id="KW-0067">ATP-binding</keyword>
<evidence type="ECO:0000256" key="1">
    <source>
        <dbReference type="ARBA" id="ARBA00022741"/>
    </source>
</evidence>
<keyword evidence="1" id="KW-0547">Nucleotide-binding</keyword>
<feature type="compositionally biased region" description="Low complexity" evidence="3">
    <location>
        <begin position="160"/>
        <end position="195"/>
    </location>
</feature>
<dbReference type="InterPro" id="IPR029047">
    <property type="entry name" value="HSP70_peptide-bd_sf"/>
</dbReference>
<feature type="compositionally biased region" description="Polar residues" evidence="3">
    <location>
        <begin position="24"/>
        <end position="60"/>
    </location>
</feature>
<dbReference type="SUPFAM" id="SSF53067">
    <property type="entry name" value="Actin-like ATPase domain"/>
    <property type="match status" value="2"/>
</dbReference>
<dbReference type="PANTHER" id="PTHR45639:SF34">
    <property type="entry name" value="CHAPERONE PROTEIN DNAK"/>
    <property type="match status" value="1"/>
</dbReference>
<feature type="compositionally biased region" description="Low complexity" evidence="3">
    <location>
        <begin position="373"/>
        <end position="403"/>
    </location>
</feature>
<dbReference type="Gene3D" id="3.30.420.40">
    <property type="match status" value="2"/>
</dbReference>
<feature type="region of interest" description="Disordered" evidence="3">
    <location>
        <begin position="373"/>
        <end position="415"/>
    </location>
</feature>
<feature type="compositionally biased region" description="Low complexity" evidence="3">
    <location>
        <begin position="462"/>
        <end position="496"/>
    </location>
</feature>
<reference evidence="4 5" key="1">
    <citation type="submission" date="2021-02" db="EMBL/GenBank/DDBJ databases">
        <title>De Novo genome assembly of isolated myxobacteria.</title>
        <authorList>
            <person name="Stevens D.C."/>
        </authorList>
    </citation>
    <scope>NUCLEOTIDE SEQUENCE [LARGE SCALE GENOMIC DNA]</scope>
    <source>
        <strain evidence="4 5">SCHIC003</strain>
    </source>
</reference>
<dbReference type="Pfam" id="PF00012">
    <property type="entry name" value="HSP70"/>
    <property type="match status" value="1"/>
</dbReference>
<proteinExistence type="predicted"/>
<dbReference type="SUPFAM" id="SSF100920">
    <property type="entry name" value="Heat shock protein 70kD (HSP70), peptide-binding domain"/>
    <property type="match status" value="1"/>
</dbReference>
<sequence>MQAHEAAHAPIEFDILADEEAFATSRTSVEPGTAATTASNSAEPFTPAKSHTSAGPTDSVAQAHATSHAFPESAGLESQATETSHATAESTTPATEAHATSHPASDSSAPAEQESAPLHVSTESTATEAQAPATRRSPQEPAESVAKPLSVSPEASEFIAQAASHPHAASVPSAQSSSASHAAAAGSIAPAAQEPAAHRAPTDVSAPTTQASTATQATAESIAPAAQSVAAPPSSVGTAEDASPETPAGSRSSDESAALAAQSVAAPHSSVGIFEDASSETPAGSRSSNESAAPAAQSVAAPHSSVGIFKDASTETPAVSRSSDESAALAAQSVAASPSSVGIAEDASTVAQVIASSDSSLNSDVAAAQTAATSHASAESTASGAQVAASAAAQAPAVLHASAKPNETATHVAETTQVSAASTAAAVEAVVAPHASAGSTAAREQTAVAPLLSVAFTEGASQAPATTQASTEVTRPPVQAPASAPAPSRPSAEPTEPASPPADTDSARNRRRAILDVSVASPSPTIPEVVLGIDLGTSHARVAVFHGGTAQLIPLPGTDETELPALVAVDGQDELLVGAAAQVEALRAPRRAAPGLMRLLGLRARSPRLRNLAPQLPFPVAADPSGDAAVELGGRLVAPTLFTALLLRELKHAATTFVGRKATRAVICAPTHFTDRQRAALRDAATMAGLDAQRILTAPAAAALAHGHGRGMARKRVLVVDLGGGGLGVCVVQVTGDDLEVITTGGDPMVGGLDFDARIAEALASDLAEQGIPRPTHILDWGPLRTAAESAKVALSERQHADISLSSSTTVPPLSRERLEALTADLAQRVTSVVREVLDSNALSPQGLDAVLLVGGQGRTPLVRRRLEESLGVPVRDDVDARGAAALGAALLGHGLLLAESGKPAASVSEVLTAPIGVAERGGTLRRVLERTTRLPAGKTLVLPAAPGPLELALFQGASPLAAENEYLGRLSLNVERAGEVELHFALSADGTLSLEATLPGVRRQPVSLSLEDLDDAAREALVARSPLQGEPEARPSGLLSGLKKLFGRR</sequence>
<evidence type="ECO:0000313" key="4">
    <source>
        <dbReference type="EMBL" id="QSQ18519.1"/>
    </source>
</evidence>
<protein>
    <submittedName>
        <fullName evidence="4">Hsp70 family protein</fullName>
    </submittedName>
</protein>
<dbReference type="EMBL" id="CP071091">
    <property type="protein sequence ID" value="QSQ18519.1"/>
    <property type="molecule type" value="Genomic_DNA"/>
</dbReference>
<accession>A0ABX7NJG5</accession>
<evidence type="ECO:0000256" key="3">
    <source>
        <dbReference type="SAM" id="MobiDB-lite"/>
    </source>
</evidence>
<dbReference type="PRINTS" id="PR00301">
    <property type="entry name" value="HEATSHOCK70"/>
</dbReference>
<dbReference type="Proteomes" id="UP000663090">
    <property type="component" value="Chromosome"/>
</dbReference>
<feature type="compositionally biased region" description="Polar residues" evidence="3">
    <location>
        <begin position="279"/>
        <end position="290"/>
    </location>
</feature>